<reference evidence="2 3" key="1">
    <citation type="submission" date="2018-05" db="EMBL/GenBank/DDBJ databases">
        <title>Draft genome sequence of Rhodanobacter denitrificans Yn1 isolated from gold copper mine.</title>
        <authorList>
            <person name="Yang N."/>
            <person name="Mazhar H.S."/>
            <person name="Rensing C."/>
        </authorList>
    </citation>
    <scope>NUCLEOTIDE SEQUENCE [LARGE SCALE GENOMIC DNA]</scope>
    <source>
        <strain evidence="2 3">Yn1</strain>
    </source>
</reference>
<sequence>MKIRESGMPDEAQWNSFFDCEAVIGKLLGATGVQGDVVEFGCGYGSFTLPAARRTSGLVTALDIEPGMIAIVREKAASLGLHNIRAELRDFVADGAGVDAGSQTHAMIFNLLHLAQPVELLREGRRTLQGGGVLSVMHWRSDIPTPRGPPLAMRPTPEQCRQWMADAGFRDIESADLQDGCPFHFGLIGRR</sequence>
<evidence type="ECO:0000313" key="3">
    <source>
        <dbReference type="Proteomes" id="UP000252387"/>
    </source>
</evidence>
<proteinExistence type="predicted"/>
<protein>
    <submittedName>
        <fullName evidence="2">Class I SAM-dependent methyltransferase</fullName>
    </submittedName>
</protein>
<dbReference type="InterPro" id="IPR041698">
    <property type="entry name" value="Methyltransf_25"/>
</dbReference>
<keyword evidence="2" id="KW-0808">Transferase</keyword>
<dbReference type="EMBL" id="QFWQ01000002">
    <property type="protein sequence ID" value="RCS31341.1"/>
    <property type="molecule type" value="Genomic_DNA"/>
</dbReference>
<feature type="domain" description="Methyltransferase" evidence="1">
    <location>
        <begin position="37"/>
        <end position="132"/>
    </location>
</feature>
<dbReference type="Proteomes" id="UP000252387">
    <property type="component" value="Unassembled WGS sequence"/>
</dbReference>
<evidence type="ECO:0000259" key="1">
    <source>
        <dbReference type="Pfam" id="PF13649"/>
    </source>
</evidence>
<comment type="caution">
    <text evidence="2">The sequence shown here is derived from an EMBL/GenBank/DDBJ whole genome shotgun (WGS) entry which is preliminary data.</text>
</comment>
<organism evidence="2 3">
    <name type="scientific">Rhodanobacter denitrificans</name>
    <dbReference type="NCBI Taxonomy" id="666685"/>
    <lineage>
        <taxon>Bacteria</taxon>
        <taxon>Pseudomonadati</taxon>
        <taxon>Pseudomonadota</taxon>
        <taxon>Gammaproteobacteria</taxon>
        <taxon>Lysobacterales</taxon>
        <taxon>Rhodanobacteraceae</taxon>
        <taxon>Rhodanobacter</taxon>
    </lineage>
</organism>
<keyword evidence="2" id="KW-0489">Methyltransferase</keyword>
<dbReference type="Pfam" id="PF13649">
    <property type="entry name" value="Methyltransf_25"/>
    <property type="match status" value="1"/>
</dbReference>
<dbReference type="GO" id="GO:0008168">
    <property type="term" value="F:methyltransferase activity"/>
    <property type="evidence" value="ECO:0007669"/>
    <property type="project" value="UniProtKB-KW"/>
</dbReference>
<dbReference type="AlphaFoldDB" id="A0A368KHF6"/>
<dbReference type="SUPFAM" id="SSF53335">
    <property type="entry name" value="S-adenosyl-L-methionine-dependent methyltransferases"/>
    <property type="match status" value="1"/>
</dbReference>
<dbReference type="InterPro" id="IPR029063">
    <property type="entry name" value="SAM-dependent_MTases_sf"/>
</dbReference>
<dbReference type="GO" id="GO:0032259">
    <property type="term" value="P:methylation"/>
    <property type="evidence" value="ECO:0007669"/>
    <property type="project" value="UniProtKB-KW"/>
</dbReference>
<gene>
    <name evidence="2" type="ORF">DEO45_01285</name>
</gene>
<accession>A0A368KHF6</accession>
<keyword evidence="3" id="KW-1185">Reference proteome</keyword>
<dbReference type="RefSeq" id="WP_114340526.1">
    <property type="nucleotide sequence ID" value="NZ_QFWQ01000002.1"/>
</dbReference>
<dbReference type="Gene3D" id="3.40.50.150">
    <property type="entry name" value="Vaccinia Virus protein VP39"/>
    <property type="match status" value="1"/>
</dbReference>
<dbReference type="CDD" id="cd02440">
    <property type="entry name" value="AdoMet_MTases"/>
    <property type="match status" value="1"/>
</dbReference>
<evidence type="ECO:0000313" key="2">
    <source>
        <dbReference type="EMBL" id="RCS31341.1"/>
    </source>
</evidence>
<name>A0A368KHF6_9GAMM</name>
<dbReference type="OrthoDB" id="323463at2"/>